<evidence type="ECO:0000313" key="2">
    <source>
        <dbReference type="Proteomes" id="UP000557566"/>
    </source>
</evidence>
<dbReference type="EMBL" id="JAAVMX010000009">
    <property type="protein sequence ID" value="KAF4504480.1"/>
    <property type="molecule type" value="Genomic_DNA"/>
</dbReference>
<dbReference type="AlphaFoldDB" id="A0A8H4LRV4"/>
<proteinExistence type="predicted"/>
<sequence length="326" mass="35262">MQRRLARLFHLGEQLLGLKGADDEELALRDLALAVAQDPLHRPLVRVGAELVSLQADGPPEVPGSQEVGRGKLFEVDVLGRAGAREGLKGGRDGLVQQGGIAIHGKGAHKRMQPVSLGLGLGWPLQLALFLHFRRQLALLLLIERRAQVVLAVELAAPSSNLQQPDGHGRVQRKTRMVANGVRGQARPVSLLERLCLGFEEPLGLHQGHLDARGPGTEMPDGALALKPLALHRPQGEASTNVGVRLRDGPHEDVRDVNVAAGWLARLGTDLAPDLFRDAKDDRLSLSESPHPHASCTCQPLLARRPGLVGVPYLERACPWSHWPRG</sequence>
<name>A0A8H4LRV4_9HYPO</name>
<accession>A0A8H4LRV4</accession>
<comment type="caution">
    <text evidence="1">The sequence shown here is derived from an EMBL/GenBank/DDBJ whole genome shotgun (WGS) entry which is preliminary data.</text>
</comment>
<keyword evidence="2" id="KW-1185">Reference proteome</keyword>
<gene>
    <name evidence="1" type="ORF">G6O67_007930</name>
</gene>
<protein>
    <submittedName>
        <fullName evidence="1">Uncharacterized protein</fullName>
    </submittedName>
</protein>
<dbReference type="Proteomes" id="UP000557566">
    <property type="component" value="Unassembled WGS sequence"/>
</dbReference>
<organism evidence="1 2">
    <name type="scientific">Ophiocordyceps sinensis</name>
    <dbReference type="NCBI Taxonomy" id="72228"/>
    <lineage>
        <taxon>Eukaryota</taxon>
        <taxon>Fungi</taxon>
        <taxon>Dikarya</taxon>
        <taxon>Ascomycota</taxon>
        <taxon>Pezizomycotina</taxon>
        <taxon>Sordariomycetes</taxon>
        <taxon>Hypocreomycetidae</taxon>
        <taxon>Hypocreales</taxon>
        <taxon>Ophiocordycipitaceae</taxon>
        <taxon>Ophiocordyceps</taxon>
    </lineage>
</organism>
<reference evidence="1 2" key="1">
    <citation type="journal article" date="2020" name="Genome Biol. Evol.">
        <title>A new high-quality draft genome assembly of the Chinese cordyceps Ophiocordyceps sinensis.</title>
        <authorList>
            <person name="Shu R."/>
            <person name="Zhang J."/>
            <person name="Meng Q."/>
            <person name="Zhang H."/>
            <person name="Zhou G."/>
            <person name="Li M."/>
            <person name="Wu P."/>
            <person name="Zhao Y."/>
            <person name="Chen C."/>
            <person name="Qin Q."/>
        </authorList>
    </citation>
    <scope>NUCLEOTIDE SEQUENCE [LARGE SCALE GENOMIC DNA]</scope>
    <source>
        <strain evidence="1 2">IOZ07</strain>
    </source>
</reference>
<evidence type="ECO:0000313" key="1">
    <source>
        <dbReference type="EMBL" id="KAF4504480.1"/>
    </source>
</evidence>